<name>A0A5B7ETM7_PORTR</name>
<keyword evidence="2" id="KW-1185">Reference proteome</keyword>
<dbReference type="EMBL" id="VSRR010003467">
    <property type="protein sequence ID" value="MPC36263.1"/>
    <property type="molecule type" value="Genomic_DNA"/>
</dbReference>
<reference evidence="1 2" key="1">
    <citation type="submission" date="2019-05" db="EMBL/GenBank/DDBJ databases">
        <title>Another draft genome of Portunus trituberculatus and its Hox gene families provides insights of decapod evolution.</title>
        <authorList>
            <person name="Jeong J.-H."/>
            <person name="Song I."/>
            <person name="Kim S."/>
            <person name="Choi T."/>
            <person name="Kim D."/>
            <person name="Ryu S."/>
            <person name="Kim W."/>
        </authorList>
    </citation>
    <scope>NUCLEOTIDE SEQUENCE [LARGE SCALE GENOMIC DNA]</scope>
    <source>
        <tissue evidence="1">Muscle</tissue>
    </source>
</reference>
<evidence type="ECO:0000313" key="1">
    <source>
        <dbReference type="EMBL" id="MPC36263.1"/>
    </source>
</evidence>
<organism evidence="1 2">
    <name type="scientific">Portunus trituberculatus</name>
    <name type="common">Swimming crab</name>
    <name type="synonym">Neptunus trituberculatus</name>
    <dbReference type="NCBI Taxonomy" id="210409"/>
    <lineage>
        <taxon>Eukaryota</taxon>
        <taxon>Metazoa</taxon>
        <taxon>Ecdysozoa</taxon>
        <taxon>Arthropoda</taxon>
        <taxon>Crustacea</taxon>
        <taxon>Multicrustacea</taxon>
        <taxon>Malacostraca</taxon>
        <taxon>Eumalacostraca</taxon>
        <taxon>Eucarida</taxon>
        <taxon>Decapoda</taxon>
        <taxon>Pleocyemata</taxon>
        <taxon>Brachyura</taxon>
        <taxon>Eubrachyura</taxon>
        <taxon>Portunoidea</taxon>
        <taxon>Portunidae</taxon>
        <taxon>Portuninae</taxon>
        <taxon>Portunus</taxon>
    </lineage>
</organism>
<comment type="caution">
    <text evidence="1">The sequence shown here is derived from an EMBL/GenBank/DDBJ whole genome shotgun (WGS) entry which is preliminary data.</text>
</comment>
<accession>A0A5B7ETM7</accession>
<protein>
    <submittedName>
        <fullName evidence="1">Uncharacterized protein</fullName>
    </submittedName>
</protein>
<evidence type="ECO:0000313" key="2">
    <source>
        <dbReference type="Proteomes" id="UP000324222"/>
    </source>
</evidence>
<gene>
    <name evidence="1" type="ORF">E2C01_029715</name>
</gene>
<proteinExistence type="predicted"/>
<dbReference type="Proteomes" id="UP000324222">
    <property type="component" value="Unassembled WGS sequence"/>
</dbReference>
<sequence length="72" mass="8332">MASVYYSPKDLRICLSSRILWLPLISKKTYRPTHQHRTSPHLFLPLSSPHLSLHLPAYRAPLRPAFLHFANA</sequence>
<dbReference type="AlphaFoldDB" id="A0A5B7ETM7"/>